<protein>
    <submittedName>
        <fullName evidence="2">Membrane protein</fullName>
    </submittedName>
</protein>
<gene>
    <name evidence="2" type="ORF">GY22_16555</name>
</gene>
<proteinExistence type="predicted"/>
<feature type="transmembrane region" description="Helical" evidence="1">
    <location>
        <begin position="21"/>
        <end position="38"/>
    </location>
</feature>
<dbReference type="EMBL" id="JSUH01000023">
    <property type="protein sequence ID" value="KHD96265.1"/>
    <property type="molecule type" value="Genomic_DNA"/>
</dbReference>
<dbReference type="AlphaFoldDB" id="A0A0A6VMF9"/>
<dbReference type="InterPro" id="IPR021414">
    <property type="entry name" value="DUF3054"/>
</dbReference>
<reference evidence="2 3" key="1">
    <citation type="journal article" date="2003" name="Int. J. Syst. Evol. Microbiol.">
        <title>Kocuria polaris sp. nov., an orange-pigmented psychrophilic bacterium isolated from an Antarctic cyanobacterial mat sample.</title>
        <authorList>
            <person name="Reddy G.S."/>
            <person name="Prakash J.S."/>
            <person name="Prabahar V."/>
            <person name="Matsumoto G.I."/>
            <person name="Stackebrandt E."/>
            <person name="Shivaji S."/>
        </authorList>
    </citation>
    <scope>NUCLEOTIDE SEQUENCE [LARGE SCALE GENOMIC DNA]</scope>
    <source>
        <strain evidence="2 3">CMS 76or</strain>
    </source>
</reference>
<dbReference type="Proteomes" id="UP000030466">
    <property type="component" value="Unassembled WGS sequence"/>
</dbReference>
<accession>A0A0A6VMF9</accession>
<feature type="transmembrane region" description="Helical" evidence="1">
    <location>
        <begin position="50"/>
        <end position="70"/>
    </location>
</feature>
<sequence length="138" mass="14681">MHTSAPLTARPEERTTHPGPWAAALTVDVLLVLLFAGLGRSTHALDAAGLLITAWPFLAGLLLGWIGWRVHRTPFAVWPRGVALWSTTVAVGMALRLLVGEGTAPSFVLVTLAVLGVFLLGPRALVSGLRAARSHRPR</sequence>
<dbReference type="Pfam" id="PF11255">
    <property type="entry name" value="DUF3054"/>
    <property type="match status" value="1"/>
</dbReference>
<feature type="transmembrane region" description="Helical" evidence="1">
    <location>
        <begin position="105"/>
        <end position="126"/>
    </location>
</feature>
<keyword evidence="1" id="KW-1133">Transmembrane helix</keyword>
<feature type="transmembrane region" description="Helical" evidence="1">
    <location>
        <begin position="82"/>
        <end position="99"/>
    </location>
</feature>
<keyword evidence="1" id="KW-0472">Membrane</keyword>
<keyword evidence="1" id="KW-0812">Transmembrane</keyword>
<evidence type="ECO:0000256" key="1">
    <source>
        <dbReference type="SAM" id="Phobius"/>
    </source>
</evidence>
<comment type="caution">
    <text evidence="2">The sequence shown here is derived from an EMBL/GenBank/DDBJ whole genome shotgun (WGS) entry which is preliminary data.</text>
</comment>
<organism evidence="2 3">
    <name type="scientific">Kocuria rosea subsp. polaris</name>
    <dbReference type="NCBI Taxonomy" id="136273"/>
    <lineage>
        <taxon>Bacteria</taxon>
        <taxon>Bacillati</taxon>
        <taxon>Actinomycetota</taxon>
        <taxon>Actinomycetes</taxon>
        <taxon>Micrococcales</taxon>
        <taxon>Micrococcaceae</taxon>
        <taxon>Kocuria</taxon>
    </lineage>
</organism>
<dbReference type="OrthoDB" id="3698172at2"/>
<evidence type="ECO:0000313" key="3">
    <source>
        <dbReference type="Proteomes" id="UP000030466"/>
    </source>
</evidence>
<keyword evidence="3" id="KW-1185">Reference proteome</keyword>
<name>A0A0A6VMF9_KOCRO</name>
<dbReference type="RefSeq" id="WP_035930387.1">
    <property type="nucleotide sequence ID" value="NZ_JSUH01000023.1"/>
</dbReference>
<evidence type="ECO:0000313" key="2">
    <source>
        <dbReference type="EMBL" id="KHD96265.1"/>
    </source>
</evidence>